<organism evidence="8">
    <name type="scientific">Populus alba</name>
    <name type="common">White poplar</name>
    <dbReference type="NCBI Taxonomy" id="43335"/>
    <lineage>
        <taxon>Eukaryota</taxon>
        <taxon>Viridiplantae</taxon>
        <taxon>Streptophyta</taxon>
        <taxon>Embryophyta</taxon>
        <taxon>Tracheophyta</taxon>
        <taxon>Spermatophyta</taxon>
        <taxon>Magnoliopsida</taxon>
        <taxon>eudicotyledons</taxon>
        <taxon>Gunneridae</taxon>
        <taxon>Pentapetalae</taxon>
        <taxon>rosids</taxon>
        <taxon>fabids</taxon>
        <taxon>Malpighiales</taxon>
        <taxon>Salicaceae</taxon>
        <taxon>Saliceae</taxon>
        <taxon>Populus</taxon>
    </lineage>
</organism>
<dbReference type="STRING" id="43335.A0A4U5P4N6"/>
<proteinExistence type="predicted"/>
<keyword evidence="2" id="KW-0812">Transmembrane</keyword>
<evidence type="ECO:0000256" key="2">
    <source>
        <dbReference type="ARBA" id="ARBA00022692"/>
    </source>
</evidence>
<dbReference type="PANTHER" id="PTHR48061">
    <property type="entry name" value="LEUCINE-RICH REPEAT RECEPTOR PROTEIN KINASE EMS1-LIKE-RELATED"/>
    <property type="match status" value="1"/>
</dbReference>
<name>A0A4U5P4N6_POPAL</name>
<evidence type="ECO:0000313" key="8">
    <source>
        <dbReference type="EMBL" id="TKR90414.1"/>
    </source>
</evidence>
<dbReference type="InterPro" id="IPR046956">
    <property type="entry name" value="RLP23-like"/>
</dbReference>
<comment type="caution">
    <text evidence="8">The sequence shown here is derived from an EMBL/GenBank/DDBJ whole genome shotgun (WGS) entry which is preliminary data.</text>
</comment>
<dbReference type="PANTHER" id="PTHR48061:SF46">
    <property type="entry name" value="LEUCINE-RICH REPEAT-CONTAINING N-TERMINAL PLANT-TYPE DOMAIN-CONTAINING PROTEIN"/>
    <property type="match status" value="1"/>
</dbReference>
<evidence type="ECO:0000256" key="6">
    <source>
        <dbReference type="ARBA" id="ARBA00023170"/>
    </source>
</evidence>
<keyword evidence="4" id="KW-1133">Transmembrane helix</keyword>
<gene>
    <name evidence="8" type="ORF">D5086_0000233560</name>
</gene>
<dbReference type="InterPro" id="IPR001611">
    <property type="entry name" value="Leu-rich_rpt"/>
</dbReference>
<keyword evidence="7" id="KW-0325">Glycoprotein</keyword>
<comment type="subcellular location">
    <subcellularLocation>
        <location evidence="1">Membrane</location>
        <topology evidence="1">Single-pass type I membrane protein</topology>
    </subcellularLocation>
</comment>
<dbReference type="GO" id="GO:0016020">
    <property type="term" value="C:membrane"/>
    <property type="evidence" value="ECO:0007669"/>
    <property type="project" value="UniProtKB-SubCell"/>
</dbReference>
<reference evidence="8" key="1">
    <citation type="submission" date="2018-10" db="EMBL/GenBank/DDBJ databases">
        <title>Population genomic analysis revealed the cold adaptation of white poplar.</title>
        <authorList>
            <person name="Liu Y.-J."/>
        </authorList>
    </citation>
    <scope>NUCLEOTIDE SEQUENCE [LARGE SCALE GENOMIC DNA]</scope>
    <source>
        <strain evidence="8">PAL-ZL1</strain>
    </source>
</reference>
<accession>A0A4U5P4N6</accession>
<dbReference type="AlphaFoldDB" id="A0A4U5P4N6"/>
<dbReference type="SUPFAM" id="SSF52058">
    <property type="entry name" value="L domain-like"/>
    <property type="match status" value="1"/>
</dbReference>
<dbReference type="Gene3D" id="3.80.10.10">
    <property type="entry name" value="Ribonuclease Inhibitor"/>
    <property type="match status" value="1"/>
</dbReference>
<keyword evidence="6 8" id="KW-0675">Receptor</keyword>
<evidence type="ECO:0000256" key="1">
    <source>
        <dbReference type="ARBA" id="ARBA00004479"/>
    </source>
</evidence>
<dbReference type="InterPro" id="IPR032675">
    <property type="entry name" value="LRR_dom_sf"/>
</dbReference>
<protein>
    <submittedName>
        <fullName evidence="8">Receptor-like protein 12 isoform X2</fullName>
    </submittedName>
</protein>
<sequence>MPPSQDRFVERGYMKTGHVTALDLSCSMLYGTLHPNSTLFSLHHLQKLDLSDNDFNSSHISSRFGQFSNLTHLNLNFSVFAGQVPLEISHLSKLVSLDLSDNDYPSL</sequence>
<keyword evidence="5" id="KW-0472">Membrane</keyword>
<evidence type="ECO:0000256" key="4">
    <source>
        <dbReference type="ARBA" id="ARBA00022989"/>
    </source>
</evidence>
<evidence type="ECO:0000256" key="7">
    <source>
        <dbReference type="ARBA" id="ARBA00023180"/>
    </source>
</evidence>
<dbReference type="EMBL" id="RCHU01000876">
    <property type="protein sequence ID" value="TKR90414.1"/>
    <property type="molecule type" value="Genomic_DNA"/>
</dbReference>
<dbReference type="Pfam" id="PF13516">
    <property type="entry name" value="LRR_6"/>
    <property type="match status" value="2"/>
</dbReference>
<evidence type="ECO:0000256" key="5">
    <source>
        <dbReference type="ARBA" id="ARBA00023136"/>
    </source>
</evidence>
<evidence type="ECO:0000256" key="3">
    <source>
        <dbReference type="ARBA" id="ARBA00022729"/>
    </source>
</evidence>
<keyword evidence="3" id="KW-0732">Signal</keyword>